<comment type="caution">
    <text evidence="13">The sequence shown here is derived from an EMBL/GenBank/DDBJ whole genome shotgun (WGS) entry which is preliminary data.</text>
</comment>
<gene>
    <name evidence="13" type="primary">rseP</name>
    <name evidence="13" type="ORF">H6G03_14210</name>
</gene>
<protein>
    <recommendedName>
        <fullName evidence="11">Zinc metalloprotease</fullName>
        <ecNumber evidence="11">3.4.24.-</ecNumber>
    </recommendedName>
</protein>
<keyword evidence="9 11" id="KW-0482">Metalloprotease</keyword>
<dbReference type="SMART" id="SM00228">
    <property type="entry name" value="PDZ"/>
    <property type="match status" value="2"/>
</dbReference>
<evidence type="ECO:0000256" key="2">
    <source>
        <dbReference type="ARBA" id="ARBA00004141"/>
    </source>
</evidence>
<dbReference type="InterPro" id="IPR036034">
    <property type="entry name" value="PDZ_sf"/>
</dbReference>
<evidence type="ECO:0000256" key="9">
    <source>
        <dbReference type="ARBA" id="ARBA00023049"/>
    </source>
</evidence>
<dbReference type="NCBIfam" id="TIGR00054">
    <property type="entry name" value="RIP metalloprotease RseP"/>
    <property type="match status" value="1"/>
</dbReference>
<dbReference type="Pfam" id="PF17820">
    <property type="entry name" value="PDZ_6"/>
    <property type="match status" value="1"/>
</dbReference>
<evidence type="ECO:0000256" key="7">
    <source>
        <dbReference type="ARBA" id="ARBA00022833"/>
    </source>
</evidence>
<evidence type="ECO:0000256" key="8">
    <source>
        <dbReference type="ARBA" id="ARBA00022989"/>
    </source>
</evidence>
<feature type="transmembrane region" description="Helical" evidence="11">
    <location>
        <begin position="366"/>
        <end position="387"/>
    </location>
</feature>
<feature type="domain" description="PDZ" evidence="12">
    <location>
        <begin position="112"/>
        <end position="191"/>
    </location>
</feature>
<dbReference type="AlphaFoldDB" id="A0A926ZGQ4"/>
<evidence type="ECO:0000313" key="13">
    <source>
        <dbReference type="EMBL" id="MBD2182240.1"/>
    </source>
</evidence>
<dbReference type="Gene3D" id="2.30.42.10">
    <property type="match status" value="2"/>
</dbReference>
<keyword evidence="10 11" id="KW-0472">Membrane</keyword>
<comment type="cofactor">
    <cofactor evidence="1 11">
        <name>Zn(2+)</name>
        <dbReference type="ChEBI" id="CHEBI:29105"/>
    </cofactor>
</comment>
<dbReference type="CDD" id="cd06163">
    <property type="entry name" value="S2P-M50_PDZ_RseP-like"/>
    <property type="match status" value="1"/>
</dbReference>
<accession>A0A926ZGQ4</accession>
<evidence type="ECO:0000256" key="1">
    <source>
        <dbReference type="ARBA" id="ARBA00001947"/>
    </source>
</evidence>
<sequence>MSVLATIAVLAVLILVHELGHFMAARFQGIHANRFSLGFGPILWKYQGPETEYAIRAFPLGGFVGFPDDEPDSKYPPDDPNLLSNRPVLDRAIVISAGVIANLIFAYLVLVAQFGVIGMPEASQPGVLVPQLVAEVTQVTGEAESAGIKPGDVIWVNGKRFGFSINENNSQAELIATTSGEPIQLKVNRNNEQVDFSLTPKLGADGKGHLGIQLAPSVAAVAGIQPGDVILAANGKQFGRSLKEEAVLKQLIRSSAGQPIQFTIQRGSSKLSLTATPIQGTDGEARIGIALAPNGPKDKPVVYRRPHDIFEVFSLAAEEFQHIATLTVQGFGQLIGNFQETASQVAGPVKIVEIGANIAKSDITQLFRFAALISINLAVINILPLPALDGGQLAFLFIEAVRGKPLPSKIQDGVMQTGLMLLLGLGIFLIVRDTANLEGVQNLFR</sequence>
<dbReference type="GO" id="GO:0046872">
    <property type="term" value="F:metal ion binding"/>
    <property type="evidence" value="ECO:0007669"/>
    <property type="project" value="UniProtKB-KW"/>
</dbReference>
<comment type="subcellular location">
    <subcellularLocation>
        <location evidence="2">Membrane</location>
        <topology evidence="2">Multi-pass membrane protein</topology>
    </subcellularLocation>
</comment>
<evidence type="ECO:0000256" key="4">
    <source>
        <dbReference type="ARBA" id="ARBA00022670"/>
    </source>
</evidence>
<dbReference type="InterPro" id="IPR001478">
    <property type="entry name" value="PDZ"/>
</dbReference>
<dbReference type="InterPro" id="IPR008915">
    <property type="entry name" value="Peptidase_M50"/>
</dbReference>
<dbReference type="InterPro" id="IPR041489">
    <property type="entry name" value="PDZ_6"/>
</dbReference>
<evidence type="ECO:0000259" key="12">
    <source>
        <dbReference type="SMART" id="SM00228"/>
    </source>
</evidence>
<dbReference type="EC" id="3.4.24.-" evidence="11"/>
<dbReference type="RefSeq" id="WP_190465052.1">
    <property type="nucleotide sequence ID" value="NZ_JACJPW010000033.1"/>
</dbReference>
<reference evidence="13" key="1">
    <citation type="journal article" date="2015" name="ISME J.">
        <title>Draft Genome Sequence of Streptomyces incarnatus NRRL8089, which Produces the Nucleoside Antibiotic Sinefungin.</title>
        <authorList>
            <person name="Oshima K."/>
            <person name="Hattori M."/>
            <person name="Shimizu H."/>
            <person name="Fukuda K."/>
            <person name="Nemoto M."/>
            <person name="Inagaki K."/>
            <person name="Tamura T."/>
        </authorList>
    </citation>
    <scope>NUCLEOTIDE SEQUENCE</scope>
    <source>
        <strain evidence="13">FACHB-1375</strain>
    </source>
</reference>
<dbReference type="GO" id="GO:0004222">
    <property type="term" value="F:metalloendopeptidase activity"/>
    <property type="evidence" value="ECO:0007669"/>
    <property type="project" value="InterPro"/>
</dbReference>
<dbReference type="Proteomes" id="UP000641646">
    <property type="component" value="Unassembled WGS sequence"/>
</dbReference>
<dbReference type="PANTHER" id="PTHR42837:SF2">
    <property type="entry name" value="MEMBRANE METALLOPROTEASE ARASP2, CHLOROPLASTIC-RELATED"/>
    <property type="match status" value="1"/>
</dbReference>
<comment type="similarity">
    <text evidence="3 11">Belongs to the peptidase M50B family.</text>
</comment>
<keyword evidence="6 11" id="KW-0378">Hydrolase</keyword>
<dbReference type="GO" id="GO:0006508">
    <property type="term" value="P:proteolysis"/>
    <property type="evidence" value="ECO:0007669"/>
    <property type="project" value="UniProtKB-KW"/>
</dbReference>
<proteinExistence type="inferred from homology"/>
<keyword evidence="7 11" id="KW-0862">Zinc</keyword>
<reference evidence="13" key="2">
    <citation type="submission" date="2020-08" db="EMBL/GenBank/DDBJ databases">
        <authorList>
            <person name="Chen M."/>
            <person name="Teng W."/>
            <person name="Zhao L."/>
            <person name="Hu C."/>
            <person name="Zhou Y."/>
            <person name="Han B."/>
            <person name="Song L."/>
            <person name="Shu W."/>
        </authorList>
    </citation>
    <scope>NUCLEOTIDE SEQUENCE</scope>
    <source>
        <strain evidence="13">FACHB-1375</strain>
    </source>
</reference>
<keyword evidence="11" id="KW-0479">Metal-binding</keyword>
<organism evidence="13 14">
    <name type="scientific">Aerosakkonema funiforme FACHB-1375</name>
    <dbReference type="NCBI Taxonomy" id="2949571"/>
    <lineage>
        <taxon>Bacteria</taxon>
        <taxon>Bacillati</taxon>
        <taxon>Cyanobacteriota</taxon>
        <taxon>Cyanophyceae</taxon>
        <taxon>Oscillatoriophycideae</taxon>
        <taxon>Aerosakkonematales</taxon>
        <taxon>Aerosakkonemataceae</taxon>
        <taxon>Aerosakkonema</taxon>
    </lineage>
</organism>
<evidence type="ECO:0000256" key="6">
    <source>
        <dbReference type="ARBA" id="ARBA00022801"/>
    </source>
</evidence>
<keyword evidence="4" id="KW-0645">Protease</keyword>
<evidence type="ECO:0000313" key="14">
    <source>
        <dbReference type="Proteomes" id="UP000641646"/>
    </source>
</evidence>
<dbReference type="GO" id="GO:0016020">
    <property type="term" value="C:membrane"/>
    <property type="evidence" value="ECO:0007669"/>
    <property type="project" value="UniProtKB-SubCell"/>
</dbReference>
<evidence type="ECO:0000256" key="10">
    <source>
        <dbReference type="ARBA" id="ARBA00023136"/>
    </source>
</evidence>
<dbReference type="PANTHER" id="PTHR42837">
    <property type="entry name" value="REGULATOR OF SIGMA-E PROTEASE RSEP"/>
    <property type="match status" value="1"/>
</dbReference>
<evidence type="ECO:0000256" key="5">
    <source>
        <dbReference type="ARBA" id="ARBA00022692"/>
    </source>
</evidence>
<keyword evidence="8 11" id="KW-1133">Transmembrane helix</keyword>
<dbReference type="InterPro" id="IPR004387">
    <property type="entry name" value="Pept_M50_Zn"/>
</dbReference>
<dbReference type="SUPFAM" id="SSF50156">
    <property type="entry name" value="PDZ domain-like"/>
    <property type="match status" value="2"/>
</dbReference>
<feature type="domain" description="PDZ" evidence="12">
    <location>
        <begin position="192"/>
        <end position="268"/>
    </location>
</feature>
<dbReference type="Pfam" id="PF02163">
    <property type="entry name" value="Peptidase_M50"/>
    <property type="match status" value="1"/>
</dbReference>
<feature type="transmembrane region" description="Helical" evidence="11">
    <location>
        <begin position="413"/>
        <end position="431"/>
    </location>
</feature>
<dbReference type="EMBL" id="JACJPW010000033">
    <property type="protein sequence ID" value="MBD2182240.1"/>
    <property type="molecule type" value="Genomic_DNA"/>
</dbReference>
<keyword evidence="5 11" id="KW-0812">Transmembrane</keyword>
<evidence type="ECO:0000256" key="11">
    <source>
        <dbReference type="RuleBase" id="RU362031"/>
    </source>
</evidence>
<name>A0A926ZGQ4_9CYAN</name>
<keyword evidence="14" id="KW-1185">Reference proteome</keyword>
<feature type="transmembrane region" description="Helical" evidence="11">
    <location>
        <begin position="92"/>
        <end position="112"/>
    </location>
</feature>
<evidence type="ECO:0000256" key="3">
    <source>
        <dbReference type="ARBA" id="ARBA00007931"/>
    </source>
</evidence>